<feature type="compositionally biased region" description="Basic residues" evidence="1">
    <location>
        <begin position="65"/>
        <end position="89"/>
    </location>
</feature>
<feature type="compositionally biased region" description="Basic and acidic residues" evidence="1">
    <location>
        <begin position="297"/>
        <end position="318"/>
    </location>
</feature>
<reference evidence="2 3" key="1">
    <citation type="submission" date="2023-03" db="EMBL/GenBank/DDBJ databases">
        <title>High-quality genome of Scylla paramamosain provides insights in environmental adaptation.</title>
        <authorList>
            <person name="Zhang L."/>
        </authorList>
    </citation>
    <scope>NUCLEOTIDE SEQUENCE [LARGE SCALE GENOMIC DNA]</scope>
    <source>
        <strain evidence="2">LZ_2023a</strain>
        <tissue evidence="2">Muscle</tissue>
    </source>
</reference>
<comment type="caution">
    <text evidence="2">The sequence shown here is derived from an EMBL/GenBank/DDBJ whole genome shotgun (WGS) entry which is preliminary data.</text>
</comment>
<gene>
    <name evidence="2" type="ORF">O3P69_018545</name>
</gene>
<feature type="compositionally biased region" description="Polar residues" evidence="1">
    <location>
        <begin position="90"/>
        <end position="99"/>
    </location>
</feature>
<feature type="region of interest" description="Disordered" evidence="1">
    <location>
        <begin position="251"/>
        <end position="360"/>
    </location>
</feature>
<feature type="compositionally biased region" description="Polar residues" evidence="1">
    <location>
        <begin position="341"/>
        <end position="351"/>
    </location>
</feature>
<dbReference type="Proteomes" id="UP001487740">
    <property type="component" value="Unassembled WGS sequence"/>
</dbReference>
<feature type="region of interest" description="Disordered" evidence="1">
    <location>
        <begin position="28"/>
        <end position="150"/>
    </location>
</feature>
<organism evidence="2 3">
    <name type="scientific">Scylla paramamosain</name>
    <name type="common">Mud crab</name>
    <dbReference type="NCBI Taxonomy" id="85552"/>
    <lineage>
        <taxon>Eukaryota</taxon>
        <taxon>Metazoa</taxon>
        <taxon>Ecdysozoa</taxon>
        <taxon>Arthropoda</taxon>
        <taxon>Crustacea</taxon>
        <taxon>Multicrustacea</taxon>
        <taxon>Malacostraca</taxon>
        <taxon>Eumalacostraca</taxon>
        <taxon>Eucarida</taxon>
        <taxon>Decapoda</taxon>
        <taxon>Pleocyemata</taxon>
        <taxon>Brachyura</taxon>
        <taxon>Eubrachyura</taxon>
        <taxon>Portunoidea</taxon>
        <taxon>Portunidae</taxon>
        <taxon>Portuninae</taxon>
        <taxon>Scylla</taxon>
    </lineage>
</organism>
<sequence>MSKVFPHSDKKGMDAALNLVEDTLAVLRRRVQQQQQHERGSGVRDAATNTSPPPPPPPSITSSKGSKKLRSKSVLIKRKSKFKGKRTKQPHISSVQDSKVTQREEKVAEKVPQDYCKHCNPRSEGRPRQTQQHSEETNKQTSIQRPQAAGCEGEGCMEACTERPQGRKESEDSSQDCLCYGNTCRPLCDDPCPLDLREKVIWKHKARHKKEASQNIFQDCCLCHSDTCLLLRSARPLQDESFENLGVREESCGFGKRGHSKRDESDSSCRSNPPKTHRAARSSPKPRQTAQGNHTDTGSRSRERKMRDTDSQVQEHSKDKKVHTHPKPAVDVDKQGYARPTHTSRQRTNQSRPRKEKENIIPYIPCGAKSHSYHIGITAQQEIGRLLNQPPRDHTHSHSKRSSGQQEGAAMTGLTQETVKQAMANIHHHLKGHTNQ</sequence>
<feature type="compositionally biased region" description="Polar residues" evidence="1">
    <location>
        <begin position="285"/>
        <end position="296"/>
    </location>
</feature>
<dbReference type="AlphaFoldDB" id="A0AAW0T2R2"/>
<dbReference type="EMBL" id="JARAKH010000040">
    <property type="protein sequence ID" value="KAK8381528.1"/>
    <property type="molecule type" value="Genomic_DNA"/>
</dbReference>
<proteinExistence type="predicted"/>
<feature type="region of interest" description="Disordered" evidence="1">
    <location>
        <begin position="388"/>
        <end position="412"/>
    </location>
</feature>
<name>A0AAW0T2R2_SCYPA</name>
<protein>
    <submittedName>
        <fullName evidence="2">Uncharacterized protein</fullName>
    </submittedName>
</protein>
<accession>A0AAW0T2R2</accession>
<keyword evidence="3" id="KW-1185">Reference proteome</keyword>
<evidence type="ECO:0000313" key="3">
    <source>
        <dbReference type="Proteomes" id="UP001487740"/>
    </source>
</evidence>
<feature type="compositionally biased region" description="Basic and acidic residues" evidence="1">
    <location>
        <begin position="100"/>
        <end position="138"/>
    </location>
</feature>
<evidence type="ECO:0000256" key="1">
    <source>
        <dbReference type="SAM" id="MobiDB-lite"/>
    </source>
</evidence>
<evidence type="ECO:0000313" key="2">
    <source>
        <dbReference type="EMBL" id="KAK8381528.1"/>
    </source>
</evidence>